<dbReference type="EMBL" id="QPMK01000016">
    <property type="protein sequence ID" value="RDD64948.1"/>
    <property type="molecule type" value="Genomic_DNA"/>
</dbReference>
<dbReference type="RefSeq" id="WP_114512208.1">
    <property type="nucleotide sequence ID" value="NZ_QPMK01000016.1"/>
</dbReference>
<dbReference type="SMART" id="SM00422">
    <property type="entry name" value="HTH_MERR"/>
    <property type="match status" value="1"/>
</dbReference>
<organism evidence="7 8">
    <name type="scientific">Thalassococcus profundi</name>
    <dbReference type="NCBI Taxonomy" id="2282382"/>
    <lineage>
        <taxon>Bacteria</taxon>
        <taxon>Pseudomonadati</taxon>
        <taxon>Pseudomonadota</taxon>
        <taxon>Alphaproteobacteria</taxon>
        <taxon>Rhodobacterales</taxon>
        <taxon>Roseobacteraceae</taxon>
        <taxon>Thalassococcus</taxon>
    </lineage>
</organism>
<dbReference type="InterPro" id="IPR009061">
    <property type="entry name" value="DNA-bd_dom_put_sf"/>
</dbReference>
<gene>
    <name evidence="7" type="ORF">DU478_17240</name>
</gene>
<dbReference type="PANTHER" id="PTHR30204">
    <property type="entry name" value="REDOX-CYCLING DRUG-SENSING TRANSCRIPTIONAL ACTIVATOR SOXR"/>
    <property type="match status" value="1"/>
</dbReference>
<keyword evidence="3 7" id="KW-0238">DNA-binding</keyword>
<evidence type="ECO:0000259" key="6">
    <source>
        <dbReference type="PROSITE" id="PS50937"/>
    </source>
</evidence>
<reference evidence="7 8" key="1">
    <citation type="submission" date="2018-07" db="EMBL/GenBank/DDBJ databases">
        <title>Thalassococcus profundi sp. nov., a marine bacterium isolated from deep seawater of Okinawa Trough.</title>
        <authorList>
            <person name="Yu M."/>
        </authorList>
    </citation>
    <scope>NUCLEOTIDE SEQUENCE [LARGE SCALE GENOMIC DNA]</scope>
    <source>
        <strain evidence="7 8">WRAS1</strain>
    </source>
</reference>
<dbReference type="SUPFAM" id="SSF46955">
    <property type="entry name" value="Putative DNA-binding domain"/>
    <property type="match status" value="1"/>
</dbReference>
<accession>A0A369TI43</accession>
<proteinExistence type="predicted"/>
<dbReference type="InterPro" id="IPR047057">
    <property type="entry name" value="MerR_fam"/>
</dbReference>
<name>A0A369TI43_9RHOB</name>
<dbReference type="OrthoDB" id="9803659at2"/>
<keyword evidence="5" id="KW-0175">Coiled coil</keyword>
<dbReference type="Proteomes" id="UP000253977">
    <property type="component" value="Unassembled WGS sequence"/>
</dbReference>
<keyword evidence="1" id="KW-0678">Repressor</keyword>
<evidence type="ECO:0000313" key="8">
    <source>
        <dbReference type="Proteomes" id="UP000253977"/>
    </source>
</evidence>
<keyword evidence="2" id="KW-0805">Transcription regulation</keyword>
<dbReference type="AlphaFoldDB" id="A0A369TI43"/>
<dbReference type="Gene3D" id="1.10.1660.10">
    <property type="match status" value="1"/>
</dbReference>
<dbReference type="PANTHER" id="PTHR30204:SF69">
    <property type="entry name" value="MERR-FAMILY TRANSCRIPTIONAL REGULATOR"/>
    <property type="match status" value="1"/>
</dbReference>
<dbReference type="InterPro" id="IPR015358">
    <property type="entry name" value="Tscrpt_reg_MerR_DNA-bd"/>
</dbReference>
<dbReference type="CDD" id="cd04776">
    <property type="entry name" value="HTH_GnyR"/>
    <property type="match status" value="1"/>
</dbReference>
<evidence type="ECO:0000256" key="4">
    <source>
        <dbReference type="ARBA" id="ARBA00023163"/>
    </source>
</evidence>
<evidence type="ECO:0000256" key="3">
    <source>
        <dbReference type="ARBA" id="ARBA00023125"/>
    </source>
</evidence>
<protein>
    <submittedName>
        <fullName evidence="7">MerR family DNA-binding transcriptional regulator</fullName>
    </submittedName>
</protein>
<dbReference type="PROSITE" id="PS50937">
    <property type="entry name" value="HTH_MERR_2"/>
    <property type="match status" value="1"/>
</dbReference>
<evidence type="ECO:0000256" key="5">
    <source>
        <dbReference type="SAM" id="Coils"/>
    </source>
</evidence>
<evidence type="ECO:0000256" key="1">
    <source>
        <dbReference type="ARBA" id="ARBA00022491"/>
    </source>
</evidence>
<dbReference type="Pfam" id="PF00376">
    <property type="entry name" value="MerR"/>
    <property type="match status" value="1"/>
</dbReference>
<keyword evidence="8" id="KW-1185">Reference proteome</keyword>
<dbReference type="InterPro" id="IPR000551">
    <property type="entry name" value="MerR-type_HTH_dom"/>
</dbReference>
<feature type="domain" description="HTH merR-type" evidence="6">
    <location>
        <begin position="15"/>
        <end position="71"/>
    </location>
</feature>
<dbReference type="Pfam" id="PF09278">
    <property type="entry name" value="MerR-DNA-bind"/>
    <property type="match status" value="1"/>
</dbReference>
<sequence length="122" mass="14799">MPDRLSFKEMCARFDVTPRTLRYYEYIELLQPEREGRARWYGPKECARMTLILRGRKFGFQLEDIRQWLLIYEKEGTEAQMRTWIKMADGQLEELAEQRRQMDEAMAELKRLRDETADSLKK</sequence>
<comment type="caution">
    <text evidence="7">The sequence shown here is derived from an EMBL/GenBank/DDBJ whole genome shotgun (WGS) entry which is preliminary data.</text>
</comment>
<evidence type="ECO:0000313" key="7">
    <source>
        <dbReference type="EMBL" id="RDD64948.1"/>
    </source>
</evidence>
<keyword evidence="4" id="KW-0804">Transcription</keyword>
<evidence type="ECO:0000256" key="2">
    <source>
        <dbReference type="ARBA" id="ARBA00023015"/>
    </source>
</evidence>
<dbReference type="GO" id="GO:0003677">
    <property type="term" value="F:DNA binding"/>
    <property type="evidence" value="ECO:0007669"/>
    <property type="project" value="UniProtKB-KW"/>
</dbReference>
<dbReference type="GO" id="GO:0003700">
    <property type="term" value="F:DNA-binding transcription factor activity"/>
    <property type="evidence" value="ECO:0007669"/>
    <property type="project" value="InterPro"/>
</dbReference>
<feature type="coiled-coil region" evidence="5">
    <location>
        <begin position="85"/>
        <end position="122"/>
    </location>
</feature>